<sequence>MEEKVHLVQIDSDTGRVKFKYEAEGDPLPHGWDGEPLTKEWVLKQIKSSVGEAVVILRSEINQKFDESKVERLKMEKRIEQKFDESKVESQQMEKRIEQKFDDANSKSLQMEKRIEQRFEKVEKQNKDTNDKLEAILELLKKKDK</sequence>
<feature type="coiled-coil region" evidence="1">
    <location>
        <begin position="76"/>
        <end position="139"/>
    </location>
</feature>
<proteinExistence type="predicted"/>
<keyword evidence="3" id="KW-1185">Reference proteome</keyword>
<comment type="caution">
    <text evidence="2">The sequence shown here is derived from an EMBL/GenBank/DDBJ whole genome shotgun (WGS) entry which is preliminary data.</text>
</comment>
<organism evidence="2 3">
    <name type="scientific">Mycoplasmopsis agassizii</name>
    <dbReference type="NCBI Taxonomy" id="33922"/>
    <lineage>
        <taxon>Bacteria</taxon>
        <taxon>Bacillati</taxon>
        <taxon>Mycoplasmatota</taxon>
        <taxon>Mycoplasmoidales</taxon>
        <taxon>Metamycoplasmataceae</taxon>
        <taxon>Mycoplasmopsis</taxon>
    </lineage>
</organism>
<protein>
    <submittedName>
        <fullName evidence="2">Uncharacterized protein</fullName>
    </submittedName>
</protein>
<keyword evidence="1" id="KW-0175">Coiled coil</keyword>
<accession>A0ABX4H6N5</accession>
<name>A0ABX4H6N5_9BACT</name>
<reference evidence="2" key="1">
    <citation type="submission" date="2017-08" db="EMBL/GenBank/DDBJ databases">
        <authorList>
            <person name="Alvarez-Ponce D."/>
            <person name="Weitzman C.L."/>
            <person name="Tillett R.L."/>
            <person name="Sandmeier F.C."/>
            <person name="Tracy C.R."/>
        </authorList>
    </citation>
    <scope>NUCLEOTIDE SEQUENCE [LARGE SCALE GENOMIC DNA]</scope>
    <source>
        <strain evidence="2">PS6</strain>
    </source>
</reference>
<dbReference type="EMBL" id="NQMN01000001">
    <property type="protein sequence ID" value="PAF55526.1"/>
    <property type="molecule type" value="Genomic_DNA"/>
</dbReference>
<dbReference type="Proteomes" id="UP000217033">
    <property type="component" value="Unassembled WGS sequence"/>
</dbReference>
<evidence type="ECO:0000313" key="2">
    <source>
        <dbReference type="EMBL" id="PAF55526.1"/>
    </source>
</evidence>
<evidence type="ECO:0000256" key="1">
    <source>
        <dbReference type="SAM" id="Coils"/>
    </source>
</evidence>
<gene>
    <name evidence="2" type="ORF">CJF60_02510</name>
</gene>
<evidence type="ECO:0000313" key="3">
    <source>
        <dbReference type="Proteomes" id="UP000217033"/>
    </source>
</evidence>